<accession>A0A167WBR9</accession>
<gene>
    <name evidence="2" type="ORF">AAP_04743</name>
</gene>
<feature type="region of interest" description="Disordered" evidence="1">
    <location>
        <begin position="468"/>
        <end position="498"/>
    </location>
</feature>
<dbReference type="AlphaFoldDB" id="A0A167WBR9"/>
<feature type="compositionally biased region" description="Low complexity" evidence="1">
    <location>
        <begin position="473"/>
        <end position="482"/>
    </location>
</feature>
<feature type="compositionally biased region" description="Polar residues" evidence="1">
    <location>
        <begin position="144"/>
        <end position="153"/>
    </location>
</feature>
<evidence type="ECO:0000313" key="2">
    <source>
        <dbReference type="EMBL" id="KZZ88645.1"/>
    </source>
</evidence>
<dbReference type="VEuPathDB" id="FungiDB:AAP_04743"/>
<dbReference type="OrthoDB" id="5337545at2759"/>
<keyword evidence="3" id="KW-1185">Reference proteome</keyword>
<feature type="region of interest" description="Disordered" evidence="1">
    <location>
        <begin position="354"/>
        <end position="378"/>
    </location>
</feature>
<sequence>MSSSSSNPGHSSKYPAAPSSSSTAEQPPSRSAGASQQNNSQTSQSLSDRIQSSASGLLQSTFNASQRGNGKSLTSELSSGLNGLLGDKGSATSSSHISNANSASQSSDSSAGSQSSLGSSSRQHKSESFRENTGTRANEDAELNSFQQLNNVPEVSPRGNWDEQWAVHHDQNMTDAGKGKSKEVIQETVQPDVDDAFKGLAEAFAAEAMNDDIDAVERLRYHQQQSYMPLNDYELEPEIDLSRIDNDMNSGLEGMAAAMEAQLSEDNLEEAWRKAYRQERDLMDINDRDEGFEPEYDLDKIDGQVEPVAAKEDVLREDDGKDVLELLDDPSQDFIQADDQEDTDVENDEFDFSVGNNDTSHAQTSSLSPIAKSKPNQNSLVPGVESLISYAEATSSGPELADWKSLPSVSDWLDLDSRYIDEVWGGALKPYVEAAKEETQERKEKGLDGIGDGPAVRRLGMILNHIGNPSPSTTAATATATASHTEGRSPAAANTVKT</sequence>
<name>A0A167WBR9_9EURO</name>
<reference evidence="2 3" key="1">
    <citation type="journal article" date="2016" name="Genome Biol. Evol.">
        <title>Divergent and convergent evolution of fungal pathogenicity.</title>
        <authorList>
            <person name="Shang Y."/>
            <person name="Xiao G."/>
            <person name="Zheng P."/>
            <person name="Cen K."/>
            <person name="Zhan S."/>
            <person name="Wang C."/>
        </authorList>
    </citation>
    <scope>NUCLEOTIDE SEQUENCE [LARGE SCALE GENOMIC DNA]</scope>
    <source>
        <strain evidence="2 3">ARSEF 7405</strain>
    </source>
</reference>
<evidence type="ECO:0000313" key="3">
    <source>
        <dbReference type="Proteomes" id="UP000242877"/>
    </source>
</evidence>
<organism evidence="2 3">
    <name type="scientific">Ascosphaera apis ARSEF 7405</name>
    <dbReference type="NCBI Taxonomy" id="392613"/>
    <lineage>
        <taxon>Eukaryota</taxon>
        <taxon>Fungi</taxon>
        <taxon>Dikarya</taxon>
        <taxon>Ascomycota</taxon>
        <taxon>Pezizomycotina</taxon>
        <taxon>Eurotiomycetes</taxon>
        <taxon>Eurotiomycetidae</taxon>
        <taxon>Onygenales</taxon>
        <taxon>Ascosphaeraceae</taxon>
        <taxon>Ascosphaera</taxon>
    </lineage>
</organism>
<feature type="region of interest" description="Disordered" evidence="1">
    <location>
        <begin position="1"/>
        <end position="183"/>
    </location>
</feature>
<comment type="caution">
    <text evidence="2">The sequence shown here is derived from an EMBL/GenBank/DDBJ whole genome shotgun (WGS) entry which is preliminary data.</text>
</comment>
<dbReference type="Proteomes" id="UP000242877">
    <property type="component" value="Unassembled WGS sequence"/>
</dbReference>
<feature type="compositionally biased region" description="Low complexity" evidence="1">
    <location>
        <begin position="72"/>
        <end position="121"/>
    </location>
</feature>
<proteinExistence type="predicted"/>
<dbReference type="EMBL" id="AZGZ01000024">
    <property type="protein sequence ID" value="KZZ88645.1"/>
    <property type="molecule type" value="Genomic_DNA"/>
</dbReference>
<feature type="compositionally biased region" description="Low complexity" evidence="1">
    <location>
        <begin position="1"/>
        <end position="47"/>
    </location>
</feature>
<evidence type="ECO:0000256" key="1">
    <source>
        <dbReference type="SAM" id="MobiDB-lite"/>
    </source>
</evidence>
<protein>
    <submittedName>
        <fullName evidence="2">Uncharacterized protein</fullName>
    </submittedName>
</protein>
<feature type="compositionally biased region" description="Polar residues" evidence="1">
    <location>
        <begin position="48"/>
        <end position="71"/>
    </location>
</feature>
<feature type="compositionally biased region" description="Basic and acidic residues" evidence="1">
    <location>
        <begin position="165"/>
        <end position="183"/>
    </location>
</feature>